<dbReference type="Proteomes" id="UP000290567">
    <property type="component" value="Unassembled WGS sequence"/>
</dbReference>
<accession>A0A4P5PEV9</accession>
<gene>
    <name evidence="2" type="ORF">NRIC_26190</name>
</gene>
<feature type="transmembrane region" description="Helical" evidence="1">
    <location>
        <begin position="35"/>
        <end position="57"/>
    </location>
</feature>
<organism evidence="2 3">
    <name type="scientific">Enterococcus florum</name>
    <dbReference type="NCBI Taxonomy" id="2480627"/>
    <lineage>
        <taxon>Bacteria</taxon>
        <taxon>Bacillati</taxon>
        <taxon>Bacillota</taxon>
        <taxon>Bacilli</taxon>
        <taxon>Lactobacillales</taxon>
        <taxon>Enterococcaceae</taxon>
        <taxon>Enterococcus</taxon>
    </lineage>
</organism>
<protein>
    <submittedName>
        <fullName evidence="2">Uncharacterized protein</fullName>
    </submittedName>
</protein>
<name>A0A4P5PEV9_9ENTE</name>
<keyword evidence="1" id="KW-0472">Membrane</keyword>
<keyword evidence="3" id="KW-1185">Reference proteome</keyword>
<evidence type="ECO:0000313" key="3">
    <source>
        <dbReference type="Proteomes" id="UP000290567"/>
    </source>
</evidence>
<dbReference type="EMBL" id="BJCC01000022">
    <property type="protein sequence ID" value="GCF94728.1"/>
    <property type="molecule type" value="Genomic_DNA"/>
</dbReference>
<sequence length="84" mass="9911">MAYHSGGIEGNTIALPQTVSISLTRSKNKAVLNWYWAWLFWGYFVYNIEDTFLSIIYTKRRIYCRFLLIGQAIIENKETLNEQQ</sequence>
<keyword evidence="1" id="KW-0812">Transmembrane</keyword>
<keyword evidence="1" id="KW-1133">Transmembrane helix</keyword>
<reference evidence="3" key="1">
    <citation type="submission" date="2019-02" db="EMBL/GenBank/DDBJ databases">
        <title>Draft genome sequence of Enterococcus sp. Gos25-1.</title>
        <authorList>
            <person name="Tanaka N."/>
            <person name="Shiwa Y."/>
            <person name="Fujita N."/>
        </authorList>
    </citation>
    <scope>NUCLEOTIDE SEQUENCE [LARGE SCALE GENOMIC DNA]</scope>
    <source>
        <strain evidence="3">Gos25-1</strain>
    </source>
</reference>
<dbReference type="AlphaFoldDB" id="A0A4P5PEV9"/>
<evidence type="ECO:0000256" key="1">
    <source>
        <dbReference type="SAM" id="Phobius"/>
    </source>
</evidence>
<evidence type="ECO:0000313" key="2">
    <source>
        <dbReference type="EMBL" id="GCF94728.1"/>
    </source>
</evidence>
<proteinExistence type="predicted"/>
<comment type="caution">
    <text evidence="2">The sequence shown here is derived from an EMBL/GenBank/DDBJ whole genome shotgun (WGS) entry which is preliminary data.</text>
</comment>